<keyword evidence="1" id="KW-0812">Transmembrane</keyword>
<feature type="transmembrane region" description="Helical" evidence="1">
    <location>
        <begin position="72"/>
        <end position="93"/>
    </location>
</feature>
<sequence length="267" mass="29980">MDLWRVMFLLVVLLAVKVRCVSCPGDMWLETATPAPHLNRSAPLPEPHRNDSCDSHTVSCEPAESNGAKAVVGFNSAVTFFFFVVPMIRVLRLERNSRTKSDTQFWWYLCCGFSGYIVWVYYFSDCSSLYQAAVFPIYMVSILGAIVHFILLCIATYLTLGVRDKRPYALIFVLGSSLIGATLLWVFKVKRIGWLGFSLTALSHCFRFGATGLGQLVNVLVVDLFPQYAHVGLGIQYMRGCTQYGHVRGVCVKVHLCVWSVVVERTL</sequence>
<evidence type="ECO:0000313" key="3">
    <source>
        <dbReference type="EnsemblPlants" id="KQL06673"/>
    </source>
</evidence>
<dbReference type="SUPFAM" id="SSF103473">
    <property type="entry name" value="MFS general substrate transporter"/>
    <property type="match status" value="1"/>
</dbReference>
<gene>
    <name evidence="3" type="primary">LOC101786744</name>
</gene>
<dbReference type="Proteomes" id="UP000004995">
    <property type="component" value="Unassembled WGS sequence"/>
</dbReference>
<keyword evidence="4" id="KW-1185">Reference proteome</keyword>
<dbReference type="EMBL" id="AGNK02003279">
    <property type="status" value="NOT_ANNOTATED_CDS"/>
    <property type="molecule type" value="Genomic_DNA"/>
</dbReference>
<feature type="signal peptide" evidence="2">
    <location>
        <begin position="1"/>
        <end position="20"/>
    </location>
</feature>
<accession>K3XKY7</accession>
<evidence type="ECO:0000256" key="1">
    <source>
        <dbReference type="SAM" id="Phobius"/>
    </source>
</evidence>
<dbReference type="AlphaFoldDB" id="K3XKY7"/>
<dbReference type="EnsemblPlants" id="KQL06673">
    <property type="protein sequence ID" value="KQL06673"/>
    <property type="gene ID" value="SETIT_002418mg"/>
</dbReference>
<keyword evidence="1" id="KW-0472">Membrane</keyword>
<evidence type="ECO:0000313" key="4">
    <source>
        <dbReference type="Proteomes" id="UP000004995"/>
    </source>
</evidence>
<keyword evidence="1" id="KW-1133">Transmembrane helix</keyword>
<evidence type="ECO:0008006" key="5">
    <source>
        <dbReference type="Google" id="ProtNLM"/>
    </source>
</evidence>
<organism evidence="3 4">
    <name type="scientific">Setaria italica</name>
    <name type="common">Foxtail millet</name>
    <name type="synonym">Panicum italicum</name>
    <dbReference type="NCBI Taxonomy" id="4555"/>
    <lineage>
        <taxon>Eukaryota</taxon>
        <taxon>Viridiplantae</taxon>
        <taxon>Streptophyta</taxon>
        <taxon>Embryophyta</taxon>
        <taxon>Tracheophyta</taxon>
        <taxon>Spermatophyta</taxon>
        <taxon>Magnoliopsida</taxon>
        <taxon>Liliopsida</taxon>
        <taxon>Poales</taxon>
        <taxon>Poaceae</taxon>
        <taxon>PACMAD clade</taxon>
        <taxon>Panicoideae</taxon>
        <taxon>Panicodae</taxon>
        <taxon>Paniceae</taxon>
        <taxon>Cenchrinae</taxon>
        <taxon>Setaria</taxon>
    </lineage>
</organism>
<dbReference type="InterPro" id="IPR036259">
    <property type="entry name" value="MFS_trans_sf"/>
</dbReference>
<feature type="transmembrane region" description="Helical" evidence="1">
    <location>
        <begin position="135"/>
        <end position="160"/>
    </location>
</feature>
<feature type="chain" id="PRO_5010125798" description="Major facilitator superfamily (MFS) profile domain-containing protein" evidence="2">
    <location>
        <begin position="21"/>
        <end position="267"/>
    </location>
</feature>
<feature type="transmembrane region" description="Helical" evidence="1">
    <location>
        <begin position="167"/>
        <end position="186"/>
    </location>
</feature>
<name>K3XKY7_SETIT</name>
<dbReference type="Gramene" id="KQL06673">
    <property type="protein sequence ID" value="KQL06673"/>
    <property type="gene ID" value="SETIT_002418mg"/>
</dbReference>
<feature type="transmembrane region" description="Helical" evidence="1">
    <location>
        <begin position="105"/>
        <end position="123"/>
    </location>
</feature>
<reference evidence="4" key="1">
    <citation type="journal article" date="2012" name="Nat. Biotechnol.">
        <title>Reference genome sequence of the model plant Setaria.</title>
        <authorList>
            <person name="Bennetzen J.L."/>
            <person name="Schmutz J."/>
            <person name="Wang H."/>
            <person name="Percifield R."/>
            <person name="Hawkins J."/>
            <person name="Pontaroli A.C."/>
            <person name="Estep M."/>
            <person name="Feng L."/>
            <person name="Vaughn J.N."/>
            <person name="Grimwood J."/>
            <person name="Jenkins J."/>
            <person name="Barry K."/>
            <person name="Lindquist E."/>
            <person name="Hellsten U."/>
            <person name="Deshpande S."/>
            <person name="Wang X."/>
            <person name="Wu X."/>
            <person name="Mitros T."/>
            <person name="Triplett J."/>
            <person name="Yang X."/>
            <person name="Ye C.Y."/>
            <person name="Mauro-Herrera M."/>
            <person name="Wang L."/>
            <person name="Li P."/>
            <person name="Sharma M."/>
            <person name="Sharma R."/>
            <person name="Ronald P.C."/>
            <person name="Panaud O."/>
            <person name="Kellogg E.A."/>
            <person name="Brutnell T.P."/>
            <person name="Doust A.N."/>
            <person name="Tuskan G.A."/>
            <person name="Rokhsar D."/>
            <person name="Devos K.M."/>
        </authorList>
    </citation>
    <scope>NUCLEOTIDE SEQUENCE [LARGE SCALE GENOMIC DNA]</scope>
    <source>
        <strain evidence="4">cv. Yugu1</strain>
    </source>
</reference>
<reference evidence="3" key="2">
    <citation type="submission" date="2018-08" db="UniProtKB">
        <authorList>
            <consortium name="EnsemblPlants"/>
        </authorList>
    </citation>
    <scope>IDENTIFICATION</scope>
    <source>
        <strain evidence="3">Yugu1</strain>
    </source>
</reference>
<evidence type="ECO:0000256" key="2">
    <source>
        <dbReference type="SAM" id="SignalP"/>
    </source>
</evidence>
<proteinExistence type="predicted"/>
<protein>
    <recommendedName>
        <fullName evidence="5">Major facilitator superfamily (MFS) profile domain-containing protein</fullName>
    </recommendedName>
</protein>
<keyword evidence="2" id="KW-0732">Signal</keyword>